<dbReference type="InterPro" id="IPR029058">
    <property type="entry name" value="AB_hydrolase_fold"/>
</dbReference>
<evidence type="ECO:0000313" key="8">
    <source>
        <dbReference type="Proteomes" id="UP001172101"/>
    </source>
</evidence>
<dbReference type="AlphaFoldDB" id="A0AA40A652"/>
<dbReference type="GO" id="GO:0005783">
    <property type="term" value="C:endoplasmic reticulum"/>
    <property type="evidence" value="ECO:0007669"/>
    <property type="project" value="UniProtKB-SubCell"/>
</dbReference>
<name>A0AA40A652_9PEZI</name>
<evidence type="ECO:0000256" key="1">
    <source>
        <dbReference type="ARBA" id="ARBA00004173"/>
    </source>
</evidence>
<accession>A0AA40A652</accession>
<protein>
    <recommendedName>
        <fullName evidence="9">DUF676 domain-containing protein</fullName>
    </recommendedName>
</protein>
<keyword evidence="4" id="KW-0256">Endoplasmic reticulum</keyword>
<dbReference type="EMBL" id="JAUIRO010000006">
    <property type="protein sequence ID" value="KAK0710048.1"/>
    <property type="molecule type" value="Genomic_DNA"/>
</dbReference>
<evidence type="ECO:0000313" key="7">
    <source>
        <dbReference type="EMBL" id="KAK0710048.1"/>
    </source>
</evidence>
<evidence type="ECO:0000256" key="3">
    <source>
        <dbReference type="ARBA" id="ARBA00004370"/>
    </source>
</evidence>
<evidence type="ECO:0000256" key="4">
    <source>
        <dbReference type="ARBA" id="ARBA00022824"/>
    </source>
</evidence>
<evidence type="ECO:0000256" key="2">
    <source>
        <dbReference type="ARBA" id="ARBA00004240"/>
    </source>
</evidence>
<evidence type="ECO:0000256" key="5">
    <source>
        <dbReference type="ARBA" id="ARBA00023128"/>
    </source>
</evidence>
<gene>
    <name evidence="7" type="ORF">B0T26DRAFT_755171</name>
</gene>
<dbReference type="GO" id="GO:0016020">
    <property type="term" value="C:membrane"/>
    <property type="evidence" value="ECO:0007669"/>
    <property type="project" value="UniProtKB-SubCell"/>
</dbReference>
<dbReference type="GO" id="GO:0005739">
    <property type="term" value="C:mitochondrion"/>
    <property type="evidence" value="ECO:0007669"/>
    <property type="project" value="UniProtKB-SubCell"/>
</dbReference>
<keyword evidence="5" id="KW-0496">Mitochondrion</keyword>
<reference evidence="7" key="1">
    <citation type="submission" date="2023-06" db="EMBL/GenBank/DDBJ databases">
        <title>Genome-scale phylogeny and comparative genomics of the fungal order Sordariales.</title>
        <authorList>
            <consortium name="Lawrence Berkeley National Laboratory"/>
            <person name="Hensen N."/>
            <person name="Bonometti L."/>
            <person name="Westerberg I."/>
            <person name="Brannstrom I.O."/>
            <person name="Guillou S."/>
            <person name="Cros-Aarteil S."/>
            <person name="Calhoun S."/>
            <person name="Haridas S."/>
            <person name="Kuo A."/>
            <person name="Mondo S."/>
            <person name="Pangilinan J."/>
            <person name="Riley R."/>
            <person name="LaButti K."/>
            <person name="Andreopoulos B."/>
            <person name="Lipzen A."/>
            <person name="Chen C."/>
            <person name="Yanf M."/>
            <person name="Daum C."/>
            <person name="Ng V."/>
            <person name="Clum A."/>
            <person name="Steindorff A."/>
            <person name="Ohm R."/>
            <person name="Martin F."/>
            <person name="Silar P."/>
            <person name="Natvig D."/>
            <person name="Lalanne C."/>
            <person name="Gautier V."/>
            <person name="Ament-velasquez S.L."/>
            <person name="Kruys A."/>
            <person name="Hutchinson M.I."/>
            <person name="Powell A.J."/>
            <person name="Barry K."/>
            <person name="Miller A.N."/>
            <person name="Grigoriev I.V."/>
            <person name="Debuchy R."/>
            <person name="Gladieux P."/>
            <person name="Thoren M.H."/>
            <person name="Johannesson H."/>
        </authorList>
    </citation>
    <scope>NUCLEOTIDE SEQUENCE</scope>
    <source>
        <strain evidence="7">SMH2392-1A</strain>
    </source>
</reference>
<comment type="subcellular location">
    <subcellularLocation>
        <location evidence="2">Endoplasmic reticulum</location>
    </subcellularLocation>
    <subcellularLocation>
        <location evidence="3">Membrane</location>
    </subcellularLocation>
    <subcellularLocation>
        <location evidence="1">Mitochondrion</location>
    </subcellularLocation>
</comment>
<dbReference type="RefSeq" id="XP_060293352.1">
    <property type="nucleotide sequence ID" value="XM_060445919.1"/>
</dbReference>
<sequence length="344" mass="37574">MPQTLTEVAAGTGKDGNGTPAIDIVAVHGLNPKAKSNHAWRTWTTNSDRLWLRDDLPEAFPDARALIYQYDSVPVLMSTKTRLVQQATDLLYCIDMERDTCPTRPLIFVAHSLGGILALVNAANNPEYTAIKQSTRGLAFFGTPHAGGNETLVSFGSKCAVVVNFVNHSSANDLVGAVKRGSQYADTLAESWKHQLTDYRIVSFYEGIGNIVPRDSAVLGMPGLVETVARIDADHSNICRFDTSVPEDMNNYKKVQHGLGKICQAALRLPPFTPAAQASNTQTNNVARDDIMVASMDLRHRSTNGSETEEQIPKLLNAMSVLRLVARHSTGDDAMPRPDQQLFD</sequence>
<organism evidence="7 8">
    <name type="scientific">Lasiosphaeria miniovina</name>
    <dbReference type="NCBI Taxonomy" id="1954250"/>
    <lineage>
        <taxon>Eukaryota</taxon>
        <taxon>Fungi</taxon>
        <taxon>Dikarya</taxon>
        <taxon>Ascomycota</taxon>
        <taxon>Pezizomycotina</taxon>
        <taxon>Sordariomycetes</taxon>
        <taxon>Sordariomycetidae</taxon>
        <taxon>Sordariales</taxon>
        <taxon>Lasiosphaeriaceae</taxon>
        <taxon>Lasiosphaeria</taxon>
    </lineage>
</organism>
<dbReference type="GeneID" id="85329189"/>
<dbReference type="PANTHER" id="PTHR48182">
    <property type="entry name" value="PROTEIN SERAC1"/>
    <property type="match status" value="1"/>
</dbReference>
<dbReference type="SUPFAM" id="SSF53474">
    <property type="entry name" value="alpha/beta-Hydrolases"/>
    <property type="match status" value="1"/>
</dbReference>
<dbReference type="InterPro" id="IPR052374">
    <property type="entry name" value="SERAC1"/>
</dbReference>
<comment type="caution">
    <text evidence="7">The sequence shown here is derived from an EMBL/GenBank/DDBJ whole genome shotgun (WGS) entry which is preliminary data.</text>
</comment>
<evidence type="ECO:0008006" key="9">
    <source>
        <dbReference type="Google" id="ProtNLM"/>
    </source>
</evidence>
<keyword evidence="8" id="KW-1185">Reference proteome</keyword>
<dbReference type="Gene3D" id="3.40.50.1820">
    <property type="entry name" value="alpha/beta hydrolase"/>
    <property type="match status" value="1"/>
</dbReference>
<proteinExistence type="predicted"/>
<dbReference type="Proteomes" id="UP001172101">
    <property type="component" value="Unassembled WGS sequence"/>
</dbReference>
<dbReference type="PANTHER" id="PTHR48182:SF2">
    <property type="entry name" value="PROTEIN SERAC1"/>
    <property type="match status" value="1"/>
</dbReference>
<evidence type="ECO:0000256" key="6">
    <source>
        <dbReference type="ARBA" id="ARBA00023136"/>
    </source>
</evidence>
<keyword evidence="6" id="KW-0472">Membrane</keyword>